<sequence>MSNDIFNVGLSGLNAAQWGLQTTSQNISNASTPGYTVENPVYAEASGQYTGSGYLGGGVDTVTVQRNYSQYLSTQLNTATSTSSALSANYAMASQLSNLVGSPTAGISAAITSYFTGMQDVANTPNSTAMRQTAISDAQTLASQLNAAGAQYDQLRTSVNQQLQTAVASINTYSSQIASLNNQIAAASSQGQPPNQLLDQRDQAVASLSQLVGVSVVQNSSGYSVFIGNGQPLVVGNNNFQLGTATSQSDPSELSVTYTGLKGATPTPPVEYLPSSAVSGGTIGGLLQFRTQTLDPAESQLGAIASSFASQVNAQNALGLDLNGNKGGNLFTVGSPTVYSNLANTGNAALSVSFANSSQPTSDDYALSFSGGTYTLTDTTTSTVVGTSTTPPNGSTSMGGLVLNITSGAMASGDSFTIQPTRGALDSFALATSNTSAIASSGPVLASASSSNTGSGSITQGTVAAGYQVSGTTTLTYNASTKTLSGFQVGTTVTVAGTPPTTIPITSATTTVPYNPSQGATMTINSTTSPPPAGITNGVTVSLTGTPANGDTFTIGPNTGTFDGRNALAMSQLVSTAALNGGTSTLTASYASYVNNIGNAASQLNAASTSQSALVTQITSAQQAVSGVNLDEEASNLLQYQQAYQANSKVIQTAETMFSTLMGIFQ</sequence>
<keyword evidence="6" id="KW-0975">Bacterial flagellum</keyword>
<evidence type="ECO:0000259" key="10">
    <source>
        <dbReference type="Pfam" id="PF21159"/>
    </source>
</evidence>
<keyword evidence="12" id="KW-0282">Flagellum</keyword>
<evidence type="ECO:0000256" key="5">
    <source>
        <dbReference type="ARBA" id="ARBA00022525"/>
    </source>
</evidence>
<accession>A0A3D8JYU9</accession>
<keyword evidence="12" id="KW-0969">Cilium</keyword>
<dbReference type="Pfam" id="PF21159">
    <property type="entry name" value="FlgK_2nd"/>
    <property type="match status" value="1"/>
</dbReference>
<dbReference type="Pfam" id="PF22638">
    <property type="entry name" value="FlgK_D1"/>
    <property type="match status" value="1"/>
</dbReference>
<keyword evidence="5" id="KW-0964">Secreted</keyword>
<comment type="subcellular location">
    <subcellularLocation>
        <location evidence="1">Bacterial flagellum</location>
    </subcellularLocation>
    <subcellularLocation>
        <location evidence="2">Secreted</location>
    </subcellularLocation>
</comment>
<dbReference type="InterPro" id="IPR053927">
    <property type="entry name" value="FlgK_helical"/>
</dbReference>
<dbReference type="InterPro" id="IPR049474">
    <property type="entry name" value="FlgK_D3"/>
</dbReference>
<keyword evidence="12" id="KW-0966">Cell projection</keyword>
<feature type="domain" description="Flagellar hook-associated protein 1 D2-like" evidence="9">
    <location>
        <begin position="340"/>
        <end position="420"/>
    </location>
</feature>
<keyword evidence="13" id="KW-1185">Reference proteome</keyword>
<feature type="domain" description="Flagellar hook-associated protein FlgK helical" evidence="11">
    <location>
        <begin position="94"/>
        <end position="331"/>
    </location>
</feature>
<dbReference type="InterPro" id="IPR002371">
    <property type="entry name" value="FlgK"/>
</dbReference>
<evidence type="ECO:0000313" key="13">
    <source>
        <dbReference type="Proteomes" id="UP000256838"/>
    </source>
</evidence>
<evidence type="ECO:0000259" key="7">
    <source>
        <dbReference type="Pfam" id="PF00460"/>
    </source>
</evidence>
<dbReference type="GO" id="GO:0005198">
    <property type="term" value="F:structural molecule activity"/>
    <property type="evidence" value="ECO:0007669"/>
    <property type="project" value="InterPro"/>
</dbReference>
<evidence type="ECO:0000259" key="11">
    <source>
        <dbReference type="Pfam" id="PF22638"/>
    </source>
</evidence>
<evidence type="ECO:0000256" key="3">
    <source>
        <dbReference type="ARBA" id="ARBA00009677"/>
    </source>
</evidence>
<protein>
    <recommendedName>
        <fullName evidence="4">Flagellar hook-associated protein 1</fullName>
    </recommendedName>
</protein>
<dbReference type="EMBL" id="QRGA01000007">
    <property type="protein sequence ID" value="RDU98343.1"/>
    <property type="molecule type" value="Genomic_DNA"/>
</dbReference>
<dbReference type="RefSeq" id="WP_115534100.1">
    <property type="nucleotide sequence ID" value="NZ_QRGA01000007.1"/>
</dbReference>
<dbReference type="GO" id="GO:0044780">
    <property type="term" value="P:bacterial-type flagellum assembly"/>
    <property type="evidence" value="ECO:0007669"/>
    <property type="project" value="InterPro"/>
</dbReference>
<evidence type="ECO:0000256" key="4">
    <source>
        <dbReference type="ARBA" id="ARBA00016244"/>
    </source>
</evidence>
<dbReference type="InterPro" id="IPR010930">
    <property type="entry name" value="Flg_bb/hook_C_dom"/>
</dbReference>
<dbReference type="Pfam" id="PF00460">
    <property type="entry name" value="Flg_bb_rod"/>
    <property type="match status" value="1"/>
</dbReference>
<dbReference type="Pfam" id="PF21158">
    <property type="entry name" value="flgK_1st_1"/>
    <property type="match status" value="1"/>
</dbReference>
<evidence type="ECO:0000259" key="9">
    <source>
        <dbReference type="Pfam" id="PF21158"/>
    </source>
</evidence>
<dbReference type="PANTHER" id="PTHR30033:SF1">
    <property type="entry name" value="FLAGELLAR HOOK-ASSOCIATED PROTEIN 1"/>
    <property type="match status" value="1"/>
</dbReference>
<organism evidence="12 13">
    <name type="scientific">Trinickia dinghuensis</name>
    <dbReference type="NCBI Taxonomy" id="2291023"/>
    <lineage>
        <taxon>Bacteria</taxon>
        <taxon>Pseudomonadati</taxon>
        <taxon>Pseudomonadota</taxon>
        <taxon>Betaproteobacteria</taxon>
        <taxon>Burkholderiales</taxon>
        <taxon>Burkholderiaceae</taxon>
        <taxon>Trinickia</taxon>
    </lineage>
</organism>
<dbReference type="GO" id="GO:0005576">
    <property type="term" value="C:extracellular region"/>
    <property type="evidence" value="ECO:0007669"/>
    <property type="project" value="UniProtKB-SubCell"/>
</dbReference>
<name>A0A3D8JYU9_9BURK</name>
<feature type="domain" description="Flagellar basal body rod protein N-terminal" evidence="7">
    <location>
        <begin position="6"/>
        <end position="36"/>
    </location>
</feature>
<dbReference type="GO" id="GO:0009424">
    <property type="term" value="C:bacterial-type flagellum hook"/>
    <property type="evidence" value="ECO:0007669"/>
    <property type="project" value="InterPro"/>
</dbReference>
<dbReference type="OrthoDB" id="9802553at2"/>
<evidence type="ECO:0000256" key="1">
    <source>
        <dbReference type="ARBA" id="ARBA00004365"/>
    </source>
</evidence>
<gene>
    <name evidence="12" type="ORF">DWV00_13615</name>
</gene>
<dbReference type="InterPro" id="IPR049119">
    <property type="entry name" value="FlgK_D2-like"/>
</dbReference>
<feature type="domain" description="Flagellar basal-body/hook protein C-terminal" evidence="8">
    <location>
        <begin position="625"/>
        <end position="662"/>
    </location>
</feature>
<dbReference type="Pfam" id="PF06429">
    <property type="entry name" value="Flg_bbr_C"/>
    <property type="match status" value="1"/>
</dbReference>
<reference evidence="12 13" key="1">
    <citation type="submission" date="2018-08" db="EMBL/GenBank/DDBJ databases">
        <title>Paraburkholderia sp. DHOM06 isolated from forest soil.</title>
        <authorList>
            <person name="Gao Z.-H."/>
            <person name="Qiu L.-H."/>
        </authorList>
    </citation>
    <scope>NUCLEOTIDE SEQUENCE [LARGE SCALE GENOMIC DNA]</scope>
    <source>
        <strain evidence="12 13">DHOM06</strain>
    </source>
</reference>
<dbReference type="InterPro" id="IPR001444">
    <property type="entry name" value="Flag_bb_rod_N"/>
</dbReference>
<comment type="caution">
    <text evidence="12">The sequence shown here is derived from an EMBL/GenBank/DDBJ whole genome shotgun (WGS) entry which is preliminary data.</text>
</comment>
<dbReference type="PANTHER" id="PTHR30033">
    <property type="entry name" value="FLAGELLAR HOOK-ASSOCIATED PROTEIN 1"/>
    <property type="match status" value="1"/>
</dbReference>
<evidence type="ECO:0000256" key="6">
    <source>
        <dbReference type="ARBA" id="ARBA00023143"/>
    </source>
</evidence>
<evidence type="ECO:0000256" key="2">
    <source>
        <dbReference type="ARBA" id="ARBA00004613"/>
    </source>
</evidence>
<dbReference type="AlphaFoldDB" id="A0A3D8JYU9"/>
<dbReference type="PRINTS" id="PR01005">
    <property type="entry name" value="FLGHOOKAP1"/>
</dbReference>
<evidence type="ECO:0000313" key="12">
    <source>
        <dbReference type="EMBL" id="RDU98343.1"/>
    </source>
</evidence>
<feature type="domain" description="Flagellar hook-associated protein 1 D3" evidence="10">
    <location>
        <begin position="443"/>
        <end position="557"/>
    </location>
</feature>
<dbReference type="Proteomes" id="UP000256838">
    <property type="component" value="Unassembled WGS sequence"/>
</dbReference>
<proteinExistence type="inferred from homology"/>
<evidence type="ECO:0000259" key="8">
    <source>
        <dbReference type="Pfam" id="PF06429"/>
    </source>
</evidence>
<dbReference type="NCBIfam" id="TIGR02492">
    <property type="entry name" value="flgK_ends"/>
    <property type="match status" value="1"/>
</dbReference>
<dbReference type="SUPFAM" id="SSF64518">
    <property type="entry name" value="Phase 1 flagellin"/>
    <property type="match status" value="2"/>
</dbReference>
<comment type="similarity">
    <text evidence="3">Belongs to the flagella basal body rod proteins family.</text>
</comment>